<dbReference type="AlphaFoldDB" id="A0A3D8J2H7"/>
<dbReference type="Proteomes" id="UP000257045">
    <property type="component" value="Unassembled WGS sequence"/>
</dbReference>
<gene>
    <name evidence="1" type="ORF">CQA58_02645</name>
</gene>
<evidence type="ECO:0008006" key="3">
    <source>
        <dbReference type="Google" id="ProtNLM"/>
    </source>
</evidence>
<evidence type="ECO:0000313" key="1">
    <source>
        <dbReference type="EMBL" id="RDU71460.1"/>
    </source>
</evidence>
<proteinExistence type="predicted"/>
<dbReference type="InterPro" id="IPR002718">
    <property type="entry name" value="OMP_Helicobacter"/>
</dbReference>
<dbReference type="RefSeq" id="WP_115569172.1">
    <property type="nucleotide sequence ID" value="NZ_NXLV01000003.1"/>
</dbReference>
<reference evidence="1 2" key="1">
    <citation type="submission" date="2018-04" db="EMBL/GenBank/DDBJ databases">
        <title>Novel Campyloabacter and Helicobacter Species and Strains.</title>
        <authorList>
            <person name="Mannion A.J."/>
            <person name="Shen Z."/>
            <person name="Fox J.G."/>
        </authorList>
    </citation>
    <scope>NUCLEOTIDE SEQUENCE [LARGE SCALE GENOMIC DNA]</scope>
    <source>
        <strain evidence="1 2">MIT 04-9366</strain>
    </source>
</reference>
<name>A0A3D8J2H7_9HELI</name>
<dbReference type="Pfam" id="PF01856">
    <property type="entry name" value="HP_OMP"/>
    <property type="match status" value="1"/>
</dbReference>
<evidence type="ECO:0000313" key="2">
    <source>
        <dbReference type="Proteomes" id="UP000257045"/>
    </source>
</evidence>
<keyword evidence="2" id="KW-1185">Reference proteome</keyword>
<comment type="caution">
    <text evidence="1">The sequence shown here is derived from an EMBL/GenBank/DDBJ whole genome shotgun (WGS) entry which is preliminary data.</text>
</comment>
<organism evidence="1 2">
    <name type="scientific">Helicobacter brantae</name>
    <dbReference type="NCBI Taxonomy" id="375927"/>
    <lineage>
        <taxon>Bacteria</taxon>
        <taxon>Pseudomonadati</taxon>
        <taxon>Campylobacterota</taxon>
        <taxon>Epsilonproteobacteria</taxon>
        <taxon>Campylobacterales</taxon>
        <taxon>Helicobacteraceae</taxon>
        <taxon>Helicobacter</taxon>
    </lineage>
</organism>
<dbReference type="OrthoDB" id="5324776at2"/>
<sequence length="226" mass="25114">MKKFILLILSVGLCFAELRVDTQEKKVDIGFFVGGGIGIGANAVQYNNVLHPNGGLYEQNQSFASFVASVKVGAYHYFNPTLGLRVYYNLDFNVLPLDEYTYNSGSFTPYIFSASHTINADVIYNVFSQNNIDVAVIGGIGLGALNGEAITKNESVYYKNPLSGDGFLDFEFRFNIGARAMFSKKYGVEFMAKLPVTPATMVIKDGNSNVKYSPYYFTIDFVMERF</sequence>
<accession>A0A3D8J2H7</accession>
<dbReference type="EMBL" id="NXLV01000003">
    <property type="protein sequence ID" value="RDU71460.1"/>
    <property type="molecule type" value="Genomic_DNA"/>
</dbReference>
<protein>
    <recommendedName>
        <fullName evidence="3">Outer membrane protein beta-barrel domain-containing protein</fullName>
    </recommendedName>
</protein>